<evidence type="ECO:0000256" key="2">
    <source>
        <dbReference type="ARBA" id="ARBA00022833"/>
    </source>
</evidence>
<dbReference type="PROSITE" id="PS00478">
    <property type="entry name" value="LIM_DOMAIN_1"/>
    <property type="match status" value="2"/>
</dbReference>
<sequence length="871" mass="99838">MRWYDDTKVFLLVGDLSVHTTADELTYLQPIETLEPETDSCAFIDLVKLYWLSVELKYTLPKPGQFCACATYEGRFKRTKSLTDMANPSNNISIENVFTGVSVQALKSCFTKFDALQKKNVLHVRSSDSTKAQEKFSNGAQIEVSTNCKSCSKQVFQMEQIKAEKAVWHKNCFRCSECSKQLTVDTYESNDGSLYCKPHFKALFAPKAVEEDSSPKPRKTELIIRENQPQELPPDVARASDKPNLGLEELQSLNVKERFQVFEQYQSQQTESSDFERGATNVKRSPSILSKLAKFQKHGMDVGVSNEALDGIPIEESDDSEVEEEEAIDGEDPDLVRAKRVQKEKPFHFTAMSDVKKRWEQGDHAREERREETKQEIQNIRTKLFMVSAAQCGRNRCQSTRHPQGKQEKMKEAYQQAVMESESSSNLRKNLSEKIEACDTKSIKERFEKGEVANEKLDKENRNEEEEEVYESEISKKSRSLFLELDASASKPPQVSPVAAPKLEVKKAREAYLERTSKEDVVKSTEQIEEIEVRTADIQEKFKFFETYKEPEQQKKQLKRPSARFIGIQKWCGPKSTLTTPMLPKSRTLPPKCSTSPKPLKRFTPPPEPARPESRSEEESSEYEEEDEDEVDQTGKLPEDLIEAQKAARAKQLRAKFEKWEANEIKREQQNSVNIVEEFGEEQSQIESTRIKGSIRTNAGHKQRSAEIAQSEAEPFCAAMPETCHSCSDKVYPFEKISIHGNIYHKNCFKCMECSSVLSSAEETSTRNSTERRPKNPFVSRNGLECLSLLTKISICDRERVYITAFSIAKKIFKNFVLLFRMDSYCYNQGLLYCTPHFKRLFISKGNYDSAFGLDQHKEKWQNNVNNMTMA</sequence>
<reference evidence="5" key="1">
    <citation type="journal article" date="2013" name="Genome Biol.">
        <title>Draft genome of the mountain pine beetle, Dendroctonus ponderosae Hopkins, a major forest pest.</title>
        <authorList>
            <person name="Keeling C.I."/>
            <person name="Yuen M.M."/>
            <person name="Liao N.Y."/>
            <person name="Docking T.R."/>
            <person name="Chan S.K."/>
            <person name="Taylor G.A."/>
            <person name="Palmquist D.L."/>
            <person name="Jackman S.D."/>
            <person name="Nguyen A."/>
            <person name="Li M."/>
            <person name="Henderson H."/>
            <person name="Janes J.K."/>
            <person name="Zhao Y."/>
            <person name="Pandoh P."/>
            <person name="Moore R."/>
            <person name="Sperling F.A."/>
            <person name="Huber D.P."/>
            <person name="Birol I."/>
            <person name="Jones S.J."/>
            <person name="Bohlmann J."/>
        </authorList>
    </citation>
    <scope>NUCLEOTIDE SEQUENCE</scope>
</reference>
<gene>
    <name evidence="5" type="ORF">YQE_08380</name>
</gene>
<dbReference type="HOGENOM" id="CLU_329629_0_0_1"/>
<keyword evidence="3" id="KW-0440">LIM domain</keyword>
<feature type="region of interest" description="Disordered" evidence="4">
    <location>
        <begin position="573"/>
        <end position="637"/>
    </location>
</feature>
<dbReference type="PANTHER" id="PTHR24206">
    <property type="entry name" value="OS06G0237300 PROTEIN"/>
    <property type="match status" value="1"/>
</dbReference>
<dbReference type="SMART" id="SM00132">
    <property type="entry name" value="LIM"/>
    <property type="match status" value="2"/>
</dbReference>
<keyword evidence="1" id="KW-0479">Metal-binding</keyword>
<dbReference type="OMA" id="WEANEIK"/>
<feature type="non-terminal residue" evidence="5">
    <location>
        <position position="1"/>
    </location>
</feature>
<dbReference type="Gene3D" id="2.10.110.10">
    <property type="entry name" value="Cysteine Rich Protein"/>
    <property type="match status" value="2"/>
</dbReference>
<dbReference type="InterPro" id="IPR001781">
    <property type="entry name" value="Znf_LIM"/>
</dbReference>
<dbReference type="AlphaFoldDB" id="N6U922"/>
<dbReference type="Pfam" id="PF00412">
    <property type="entry name" value="LIM"/>
    <property type="match status" value="2"/>
</dbReference>
<dbReference type="SUPFAM" id="SSF57716">
    <property type="entry name" value="Glucocorticoid receptor-like (DNA-binding domain)"/>
    <property type="match status" value="4"/>
</dbReference>
<keyword evidence="2" id="KW-0862">Zinc</keyword>
<proteinExistence type="predicted"/>
<name>N6U922_DENPD</name>
<evidence type="ECO:0000256" key="4">
    <source>
        <dbReference type="SAM" id="MobiDB-lite"/>
    </source>
</evidence>
<evidence type="ECO:0000256" key="3">
    <source>
        <dbReference type="ARBA" id="ARBA00023038"/>
    </source>
</evidence>
<protein>
    <submittedName>
        <fullName evidence="5">Uncharacterized protein</fullName>
    </submittedName>
</protein>
<feature type="compositionally biased region" description="Acidic residues" evidence="4">
    <location>
        <begin position="619"/>
        <end position="632"/>
    </location>
</feature>
<accession>N6U922</accession>
<evidence type="ECO:0000313" key="5">
    <source>
        <dbReference type="EMBL" id="ENN75067.1"/>
    </source>
</evidence>
<organism evidence="5">
    <name type="scientific">Dendroctonus ponderosae</name>
    <name type="common">Mountain pine beetle</name>
    <dbReference type="NCBI Taxonomy" id="77166"/>
    <lineage>
        <taxon>Eukaryota</taxon>
        <taxon>Metazoa</taxon>
        <taxon>Ecdysozoa</taxon>
        <taxon>Arthropoda</taxon>
        <taxon>Hexapoda</taxon>
        <taxon>Insecta</taxon>
        <taxon>Pterygota</taxon>
        <taxon>Neoptera</taxon>
        <taxon>Endopterygota</taxon>
        <taxon>Coleoptera</taxon>
        <taxon>Polyphaga</taxon>
        <taxon>Cucujiformia</taxon>
        <taxon>Curculionidae</taxon>
        <taxon>Scolytinae</taxon>
        <taxon>Dendroctonus</taxon>
    </lineage>
</organism>
<dbReference type="OrthoDB" id="25654at2759"/>
<evidence type="ECO:0000256" key="1">
    <source>
        <dbReference type="ARBA" id="ARBA00022723"/>
    </source>
</evidence>
<dbReference type="CDD" id="cd09445">
    <property type="entry name" value="LIM_Mical_like_2"/>
    <property type="match status" value="1"/>
</dbReference>
<dbReference type="GO" id="GO:0046872">
    <property type="term" value="F:metal ion binding"/>
    <property type="evidence" value="ECO:0007669"/>
    <property type="project" value="UniProtKB-KW"/>
</dbReference>
<dbReference type="EMBL" id="KB741021">
    <property type="protein sequence ID" value="ENN75067.1"/>
    <property type="molecule type" value="Genomic_DNA"/>
</dbReference>
<dbReference type="PROSITE" id="PS50023">
    <property type="entry name" value="LIM_DOMAIN_2"/>
    <property type="match status" value="2"/>
</dbReference>